<dbReference type="EMBL" id="SGBB01000014">
    <property type="protein sequence ID" value="RZD18108.1"/>
    <property type="molecule type" value="Genomic_DNA"/>
</dbReference>
<dbReference type="InterPro" id="IPR008538">
    <property type="entry name" value="Uma2"/>
</dbReference>
<dbReference type="GO" id="GO:0004519">
    <property type="term" value="F:endonuclease activity"/>
    <property type="evidence" value="ECO:0007669"/>
    <property type="project" value="UniProtKB-KW"/>
</dbReference>
<comment type="caution">
    <text evidence="2">The sequence shown here is derived from an EMBL/GenBank/DDBJ whole genome shotgun (WGS) entry which is preliminary data.</text>
</comment>
<evidence type="ECO:0000313" key="3">
    <source>
        <dbReference type="Proteomes" id="UP000319296"/>
    </source>
</evidence>
<keyword evidence="2" id="KW-0540">Nuclease</keyword>
<proteinExistence type="predicted"/>
<dbReference type="PANTHER" id="PTHR34107:SF4">
    <property type="entry name" value="SLL1222 PROTEIN"/>
    <property type="match status" value="1"/>
</dbReference>
<dbReference type="Pfam" id="PF05685">
    <property type="entry name" value="Uma2"/>
    <property type="match status" value="1"/>
</dbReference>
<dbReference type="Gene3D" id="3.90.1570.10">
    <property type="entry name" value="tt1808, chain A"/>
    <property type="match status" value="1"/>
</dbReference>
<dbReference type="InterPro" id="IPR011335">
    <property type="entry name" value="Restrct_endonuc-II-like"/>
</dbReference>
<reference evidence="2 3" key="1">
    <citation type="journal article" date="2019" name="ISME J.">
        <title>Insights into ecological role of a new deltaproteobacterial order Candidatus Acidulodesulfobacterales by metagenomics and metatranscriptomics.</title>
        <authorList>
            <person name="Tan S."/>
            <person name="Liu J."/>
            <person name="Fang Y."/>
            <person name="Hedlund B.P."/>
            <person name="Lian Z.H."/>
            <person name="Huang L.Y."/>
            <person name="Li J.T."/>
            <person name="Huang L.N."/>
            <person name="Li W.J."/>
            <person name="Jiang H.C."/>
            <person name="Dong H.L."/>
            <person name="Shu W.S."/>
        </authorList>
    </citation>
    <scope>NUCLEOTIDE SEQUENCE [LARGE SCALE GENOMIC DNA]</scope>
    <source>
        <strain evidence="2">AP1</strain>
    </source>
</reference>
<gene>
    <name evidence="2" type="ORF">EVG15_07670</name>
</gene>
<name>A0A519BLF7_9DELT</name>
<accession>A0A519BLF7</accession>
<dbReference type="Proteomes" id="UP000319296">
    <property type="component" value="Unassembled WGS sequence"/>
</dbReference>
<evidence type="ECO:0000259" key="1">
    <source>
        <dbReference type="Pfam" id="PF05685"/>
    </source>
</evidence>
<dbReference type="PANTHER" id="PTHR34107">
    <property type="entry name" value="SLL0198 PROTEIN-RELATED"/>
    <property type="match status" value="1"/>
</dbReference>
<dbReference type="SUPFAM" id="SSF52980">
    <property type="entry name" value="Restriction endonuclease-like"/>
    <property type="match status" value="1"/>
</dbReference>
<organism evidence="2 3">
    <name type="scientific">Candidatus Acididesulfobacter diazotrophicus</name>
    <dbReference type="NCBI Taxonomy" id="2597226"/>
    <lineage>
        <taxon>Bacteria</taxon>
        <taxon>Deltaproteobacteria</taxon>
        <taxon>Candidatus Acidulodesulfobacterales</taxon>
        <taxon>Candidatus Acididesulfobacter</taxon>
    </lineage>
</organism>
<evidence type="ECO:0000313" key="2">
    <source>
        <dbReference type="EMBL" id="RZD18108.1"/>
    </source>
</evidence>
<protein>
    <submittedName>
        <fullName evidence="2">Uma2 family endonuclease</fullName>
    </submittedName>
</protein>
<dbReference type="CDD" id="cd06260">
    <property type="entry name" value="DUF820-like"/>
    <property type="match status" value="1"/>
</dbReference>
<feature type="domain" description="Putative restriction endonuclease" evidence="1">
    <location>
        <begin position="18"/>
        <end position="154"/>
    </location>
</feature>
<dbReference type="AlphaFoldDB" id="A0A519BLF7"/>
<keyword evidence="2" id="KW-0255">Endonuclease</keyword>
<dbReference type="InterPro" id="IPR012296">
    <property type="entry name" value="Nuclease_put_TT1808"/>
</dbReference>
<keyword evidence="2" id="KW-0378">Hydrolase</keyword>
<sequence>MNEKLEQLHFTNDYTVLDYYNLPEGSPYQLIEGDLVMSPSPTTEHQSISRNVEFLILNYVKKNNLGIVFNAPIDVYLDDINAYQPDIIFILNKNKSIIQKKGIKGAPDLVIEILSPSSLYYDTKTKKNVYERIGVKEYIIIDPEEKTIDIFLSKPSDAACSNKFVHSKIDYKDAKTLYIETLGLNIDLSEIFQSDVE</sequence>